<reference evidence="1 2" key="1">
    <citation type="submission" date="2022-03" db="EMBL/GenBank/DDBJ databases">
        <title>Ignatzschineria rhizosphaerae HR5S32.</title>
        <authorList>
            <person name="Sun J.Q."/>
            <person name="Feng J.Y."/>
        </authorList>
    </citation>
    <scope>NUCLEOTIDE SEQUENCE [LARGE SCALE GENOMIC DNA]</scope>
    <source>
        <strain evidence="1 2">HR5S32</strain>
    </source>
</reference>
<sequence>MKVFISGSCVSRDAFTPNNIDLFENVEYVARYSLARLAYPAFSQIDADNKQFIENVPSPFQRKTLLREWGNSLLDLILNSDFDYLVIDCIDERFGLIELTPELYVTNSDEFHKSRLINIRDAKKIMPDEDIFLLHWEEGLKKIIEVAGENKIIINNVFFSKETDQGLGFPNSSPSRIEYCNDFLNSLYEIARKYLPEKQFVNYPENIFVGSCNHKWGLAPFHYIEDVYQYFLFFLQKVGSERW</sequence>
<organism evidence="1 2">
    <name type="scientific">Ignatzschineria rhizosphaerae</name>
    <dbReference type="NCBI Taxonomy" id="2923279"/>
    <lineage>
        <taxon>Bacteria</taxon>
        <taxon>Pseudomonadati</taxon>
        <taxon>Pseudomonadota</taxon>
        <taxon>Gammaproteobacteria</taxon>
        <taxon>Cardiobacteriales</taxon>
        <taxon>Ignatzschineriaceae</taxon>
        <taxon>Ignatzschineria</taxon>
    </lineage>
</organism>
<name>A0ABY3X3K9_9GAMM</name>
<dbReference type="RefSeq" id="WP_242153028.1">
    <property type="nucleotide sequence ID" value="NZ_CP093379.1"/>
</dbReference>
<evidence type="ECO:0000313" key="1">
    <source>
        <dbReference type="EMBL" id="UNM97467.1"/>
    </source>
</evidence>
<proteinExistence type="predicted"/>
<keyword evidence="2" id="KW-1185">Reference proteome</keyword>
<accession>A0ABY3X3K9</accession>
<dbReference type="InterPro" id="IPR046237">
    <property type="entry name" value="DUF6270"/>
</dbReference>
<dbReference type="Pfam" id="PF19786">
    <property type="entry name" value="DUF6270"/>
    <property type="match status" value="1"/>
</dbReference>
<protein>
    <submittedName>
        <fullName evidence="1">DUF6270 domain-containing protein</fullName>
    </submittedName>
</protein>
<evidence type="ECO:0000313" key="2">
    <source>
        <dbReference type="Proteomes" id="UP000829542"/>
    </source>
</evidence>
<dbReference type="Proteomes" id="UP000829542">
    <property type="component" value="Chromosome"/>
</dbReference>
<gene>
    <name evidence="1" type="ORF">MMG00_06395</name>
</gene>
<dbReference type="EMBL" id="CP093379">
    <property type="protein sequence ID" value="UNM97467.1"/>
    <property type="molecule type" value="Genomic_DNA"/>
</dbReference>